<comment type="caution">
    <text evidence="1">The sequence shown here is derived from an EMBL/GenBank/DDBJ whole genome shotgun (WGS) entry which is preliminary data.</text>
</comment>
<reference evidence="1 2" key="1">
    <citation type="journal article" date="2019" name="Sci. Rep.">
        <title>Orb-weaving spider Araneus ventricosus genome elucidates the spidroin gene catalogue.</title>
        <authorList>
            <person name="Kono N."/>
            <person name="Nakamura H."/>
            <person name="Ohtoshi R."/>
            <person name="Moran D.A.P."/>
            <person name="Shinohara A."/>
            <person name="Yoshida Y."/>
            <person name="Fujiwara M."/>
            <person name="Mori M."/>
            <person name="Tomita M."/>
            <person name="Arakawa K."/>
        </authorList>
    </citation>
    <scope>NUCLEOTIDE SEQUENCE [LARGE SCALE GENOMIC DNA]</scope>
</reference>
<dbReference type="PANTHER" id="PTHR19446">
    <property type="entry name" value="REVERSE TRANSCRIPTASES"/>
    <property type="match status" value="1"/>
</dbReference>
<dbReference type="EMBL" id="BGPR01023776">
    <property type="protein sequence ID" value="GBN91221.1"/>
    <property type="molecule type" value="Genomic_DNA"/>
</dbReference>
<proteinExistence type="predicted"/>
<dbReference type="AlphaFoldDB" id="A0A4Y2STG6"/>
<gene>
    <name evidence="1" type="ORF">AVEN_146695_1</name>
</gene>
<name>A0A4Y2STG6_ARAVE</name>
<evidence type="ECO:0008006" key="3">
    <source>
        <dbReference type="Google" id="ProtNLM"/>
    </source>
</evidence>
<accession>A0A4Y2STG6</accession>
<evidence type="ECO:0000313" key="2">
    <source>
        <dbReference type="Proteomes" id="UP000499080"/>
    </source>
</evidence>
<dbReference type="Proteomes" id="UP000499080">
    <property type="component" value="Unassembled WGS sequence"/>
</dbReference>
<organism evidence="1 2">
    <name type="scientific">Araneus ventricosus</name>
    <name type="common">Orbweaver spider</name>
    <name type="synonym">Epeira ventricosa</name>
    <dbReference type="NCBI Taxonomy" id="182803"/>
    <lineage>
        <taxon>Eukaryota</taxon>
        <taxon>Metazoa</taxon>
        <taxon>Ecdysozoa</taxon>
        <taxon>Arthropoda</taxon>
        <taxon>Chelicerata</taxon>
        <taxon>Arachnida</taxon>
        <taxon>Araneae</taxon>
        <taxon>Araneomorphae</taxon>
        <taxon>Entelegynae</taxon>
        <taxon>Araneoidea</taxon>
        <taxon>Araneidae</taxon>
        <taxon>Araneus</taxon>
    </lineage>
</organism>
<protein>
    <recommendedName>
        <fullName evidence="3">Reverse transcriptase domain-containing protein</fullName>
    </recommendedName>
</protein>
<dbReference type="OrthoDB" id="411871at2759"/>
<sequence>MELFNTCLKLAKFPDPLKVGNIILFHKHGKSKTEASSYRPISLLPTISKVLEKLLTQWLNFHLEKNNRLSNLQYGSVREDQPKWPSRNSWIPSTREGKWCSRNGAFDRH</sequence>
<evidence type="ECO:0000313" key="1">
    <source>
        <dbReference type="EMBL" id="GBN91221.1"/>
    </source>
</evidence>
<keyword evidence="2" id="KW-1185">Reference proteome</keyword>